<gene>
    <name evidence="2" type="ORF">Zmor_021856</name>
</gene>
<name>A0AA38I774_9CUCU</name>
<keyword evidence="3" id="KW-1185">Reference proteome</keyword>
<feature type="chain" id="PRO_5041230468" evidence="1">
    <location>
        <begin position="20"/>
        <end position="312"/>
    </location>
</feature>
<feature type="signal peptide" evidence="1">
    <location>
        <begin position="1"/>
        <end position="19"/>
    </location>
</feature>
<keyword evidence="1" id="KW-0732">Signal</keyword>
<dbReference type="Proteomes" id="UP001168821">
    <property type="component" value="Unassembled WGS sequence"/>
</dbReference>
<protein>
    <submittedName>
        <fullName evidence="2">Uncharacterized protein</fullName>
    </submittedName>
</protein>
<evidence type="ECO:0000313" key="2">
    <source>
        <dbReference type="EMBL" id="KAJ3650149.1"/>
    </source>
</evidence>
<evidence type="ECO:0000256" key="1">
    <source>
        <dbReference type="SAM" id="SignalP"/>
    </source>
</evidence>
<dbReference type="AlphaFoldDB" id="A0AA38I774"/>
<comment type="caution">
    <text evidence="2">The sequence shown here is derived from an EMBL/GenBank/DDBJ whole genome shotgun (WGS) entry which is preliminary data.</text>
</comment>
<accession>A0AA38I774</accession>
<reference evidence="2" key="1">
    <citation type="journal article" date="2023" name="G3 (Bethesda)">
        <title>Whole genome assemblies of Zophobas morio and Tenebrio molitor.</title>
        <authorList>
            <person name="Kaur S."/>
            <person name="Stinson S.A."/>
            <person name="diCenzo G.C."/>
        </authorList>
    </citation>
    <scope>NUCLEOTIDE SEQUENCE</scope>
    <source>
        <strain evidence="2">QUZm001</strain>
    </source>
</reference>
<dbReference type="EMBL" id="JALNTZ010000006">
    <property type="protein sequence ID" value="KAJ3650149.1"/>
    <property type="molecule type" value="Genomic_DNA"/>
</dbReference>
<organism evidence="2 3">
    <name type="scientific">Zophobas morio</name>
    <dbReference type="NCBI Taxonomy" id="2755281"/>
    <lineage>
        <taxon>Eukaryota</taxon>
        <taxon>Metazoa</taxon>
        <taxon>Ecdysozoa</taxon>
        <taxon>Arthropoda</taxon>
        <taxon>Hexapoda</taxon>
        <taxon>Insecta</taxon>
        <taxon>Pterygota</taxon>
        <taxon>Neoptera</taxon>
        <taxon>Endopterygota</taxon>
        <taxon>Coleoptera</taxon>
        <taxon>Polyphaga</taxon>
        <taxon>Cucujiformia</taxon>
        <taxon>Tenebrionidae</taxon>
        <taxon>Zophobas</taxon>
    </lineage>
</organism>
<proteinExistence type="predicted"/>
<sequence>MKFLILFILLAYHFKNGLTANPNTKQNFCQNNRCLTCIGRYCTTTCEGEGCKNCPLGDCCDGTNCNICRGEKCCSTMECNTCIHECLKQCQGTASCHYDCFQQCIPNGENGADETNDNQINRSPGSSLISNKNYLPVNVTTIINITNTIHNENQLHNPIFINTTNVNNYTGQNSYHRKQVQISTNTNNSDIDIVKSENINQQNCCEVIHPEICRSYSQNVQLCYTRKHDECSALCTGRHIHIVENKNQKARCIGIATDPYWYCGQYIVENCDNCYNCTDIDDTECTQNPDCSDACRSGLIAKEFYNKLYRKE</sequence>
<evidence type="ECO:0000313" key="3">
    <source>
        <dbReference type="Proteomes" id="UP001168821"/>
    </source>
</evidence>